<name>A0AA39TVF7_9AGAR</name>
<accession>A0AA39TVF7</accession>
<evidence type="ECO:0000313" key="2">
    <source>
        <dbReference type="Proteomes" id="UP001175227"/>
    </source>
</evidence>
<comment type="caution">
    <text evidence="1">The sequence shown here is derived from an EMBL/GenBank/DDBJ whole genome shotgun (WGS) entry which is preliminary data.</text>
</comment>
<reference evidence="1" key="1">
    <citation type="submission" date="2023-06" db="EMBL/GenBank/DDBJ databases">
        <authorList>
            <consortium name="Lawrence Berkeley National Laboratory"/>
            <person name="Ahrendt S."/>
            <person name="Sahu N."/>
            <person name="Indic B."/>
            <person name="Wong-Bajracharya J."/>
            <person name="Merenyi Z."/>
            <person name="Ke H.-M."/>
            <person name="Monk M."/>
            <person name="Kocsube S."/>
            <person name="Drula E."/>
            <person name="Lipzen A."/>
            <person name="Balint B."/>
            <person name="Henrissat B."/>
            <person name="Andreopoulos B."/>
            <person name="Martin F.M."/>
            <person name="Harder C.B."/>
            <person name="Rigling D."/>
            <person name="Ford K.L."/>
            <person name="Foster G.D."/>
            <person name="Pangilinan J."/>
            <person name="Papanicolaou A."/>
            <person name="Barry K."/>
            <person name="LaButti K."/>
            <person name="Viragh M."/>
            <person name="Koriabine M."/>
            <person name="Yan M."/>
            <person name="Riley R."/>
            <person name="Champramary S."/>
            <person name="Plett K.L."/>
            <person name="Tsai I.J."/>
            <person name="Slot J."/>
            <person name="Sipos G."/>
            <person name="Plett J."/>
            <person name="Nagy L.G."/>
            <person name="Grigoriev I.V."/>
        </authorList>
    </citation>
    <scope>NUCLEOTIDE SEQUENCE</scope>
    <source>
        <strain evidence="1">ICMP 16352</strain>
    </source>
</reference>
<gene>
    <name evidence="1" type="ORF">IW261DRAFT_1573920</name>
</gene>
<keyword evidence="2" id="KW-1185">Reference proteome</keyword>
<dbReference type="Proteomes" id="UP001175227">
    <property type="component" value="Unassembled WGS sequence"/>
</dbReference>
<organism evidence="1 2">
    <name type="scientific">Armillaria novae-zelandiae</name>
    <dbReference type="NCBI Taxonomy" id="153914"/>
    <lineage>
        <taxon>Eukaryota</taxon>
        <taxon>Fungi</taxon>
        <taxon>Dikarya</taxon>
        <taxon>Basidiomycota</taxon>
        <taxon>Agaricomycotina</taxon>
        <taxon>Agaricomycetes</taxon>
        <taxon>Agaricomycetidae</taxon>
        <taxon>Agaricales</taxon>
        <taxon>Marasmiineae</taxon>
        <taxon>Physalacriaceae</taxon>
        <taxon>Armillaria</taxon>
    </lineage>
</organism>
<dbReference type="AlphaFoldDB" id="A0AA39TVF7"/>
<dbReference type="EMBL" id="JAUEPR010000073">
    <property type="protein sequence ID" value="KAK0467623.1"/>
    <property type="molecule type" value="Genomic_DNA"/>
</dbReference>
<evidence type="ECO:0000313" key="1">
    <source>
        <dbReference type="EMBL" id="KAK0467623.1"/>
    </source>
</evidence>
<proteinExistence type="predicted"/>
<sequence length="152" mass="17258">MNDAAGQAELQYWGCWGFCIGTVLGSTCASKLPIRSLIYHAFRANHYSSSFYNKFERMVLDAGDSTRIYALQEQQTTRHLSCGDATVISESLADWFAYRDIVKTFADYYFLRERAAHASSIVQSPQAQHILFFSSETPLIPLLLSLRQFPQL</sequence>
<protein>
    <submittedName>
        <fullName evidence="1">Uncharacterized protein</fullName>
    </submittedName>
</protein>